<evidence type="ECO:0000256" key="4">
    <source>
        <dbReference type="ARBA" id="ARBA00022430"/>
    </source>
</evidence>
<dbReference type="PANTHER" id="PTHR10277:SF9">
    <property type="entry name" value="2-ISOPROPYLMALATE SYNTHASE 1, CHLOROPLASTIC-RELATED"/>
    <property type="match status" value="1"/>
</dbReference>
<dbReference type="EC" id="2.3.3.13" evidence="3"/>
<dbReference type="UniPathway" id="UPA00048">
    <property type="reaction ID" value="UER00070"/>
</dbReference>
<dbReference type="InterPro" id="IPR050073">
    <property type="entry name" value="2-IPM_HCS-like"/>
</dbReference>
<proteinExistence type="inferred from homology"/>
<dbReference type="GO" id="GO:0046872">
    <property type="term" value="F:metal ion binding"/>
    <property type="evidence" value="ECO:0007669"/>
    <property type="project" value="UniProtKB-KW"/>
</dbReference>
<keyword evidence="7" id="KW-0479">Metal-binding</keyword>
<comment type="pathway">
    <text evidence="1">Amino-acid biosynthesis; L-leucine biosynthesis; L-leucine from 3-methyl-2-oxobutanoate: step 1/4.</text>
</comment>
<dbReference type="GO" id="GO:0003852">
    <property type="term" value="F:2-isopropylmalate synthase activity"/>
    <property type="evidence" value="ECO:0007669"/>
    <property type="project" value="UniProtKB-EC"/>
</dbReference>
<dbReference type="Pfam" id="PF08502">
    <property type="entry name" value="LeuA_dimer"/>
    <property type="match status" value="1"/>
</dbReference>
<evidence type="ECO:0000259" key="9">
    <source>
        <dbReference type="PROSITE" id="PS50991"/>
    </source>
</evidence>
<name>A0A484H6V0_9ZZZZ</name>
<dbReference type="Gene3D" id="1.10.238.260">
    <property type="match status" value="1"/>
</dbReference>
<keyword evidence="6 10" id="KW-0808">Transferase</keyword>
<organism evidence="10">
    <name type="scientific">invertebrate metagenome</name>
    <dbReference type="NCBI Taxonomy" id="1711999"/>
    <lineage>
        <taxon>unclassified sequences</taxon>
        <taxon>metagenomes</taxon>
        <taxon>organismal metagenomes</taxon>
    </lineage>
</organism>
<keyword evidence="4" id="KW-0432">Leucine biosynthesis</keyword>
<dbReference type="GO" id="GO:0005829">
    <property type="term" value="C:cytosol"/>
    <property type="evidence" value="ECO:0007669"/>
    <property type="project" value="TreeGrafter"/>
</dbReference>
<comment type="similarity">
    <text evidence="2">Belongs to the alpha-IPM synthase/homocitrate synthase family. LeuA type 1 subfamily.</text>
</comment>
<sequence length="519" mass="56328">MTATVDENRVTIFDTTLRDGEQSPGASMDMAEKLKIALLLEEMGVDVIEAGFPVASNGDFEAVHRIATTLKAVSVCGLSRAARGDIERCAEAIAPAPRRRIHTFISTSSLHMKYKLQMTPEQVYERVWDSVRYARTFTDDVEWSAEDGSRTESDFLCRCVEAAIQAGARTINIPDTVGYAIPDEFGALITMLFNRVPNIDRVILSVHCHNDLGLAVANALAAIQAGARQVECTLNGLGERAGNAALEEVVMALQTRHDHLPFTTGVRTELITRASKLVSAITGFVVQPNKAIVGANAFAHEAGIHQDGLLKHAATYEIMPPESVGLSQSKIVLGKHSGRRAFREKVRALGYELSENALEEAFRRFKDLADRKKEIFEEDLAALVGDELAQGTQGDDRIRFGALEVMCGSRHPSADLELVIDGAVRCIRATGNGPVDAIFIAIRALFPHEARLQLYQVHAVTQGTDAQAEVTVRLEGNGRSVNGYGADTDTLVASARAYVNALNRLLVKLEKTAPIALSA</sequence>
<reference evidence="10" key="1">
    <citation type="submission" date="2018-10" db="EMBL/GenBank/DDBJ databases">
        <authorList>
            <person name="Gruber-Vodicka H."/>
            <person name="Jaeckle O."/>
        </authorList>
    </citation>
    <scope>NUCLEOTIDE SEQUENCE</scope>
</reference>
<evidence type="ECO:0000256" key="3">
    <source>
        <dbReference type="ARBA" id="ARBA00012973"/>
    </source>
</evidence>
<dbReference type="SMART" id="SM00917">
    <property type="entry name" value="LeuA_dimer"/>
    <property type="match status" value="1"/>
</dbReference>
<dbReference type="PROSITE" id="PS00816">
    <property type="entry name" value="AIPM_HOMOCIT_SYNTH_2"/>
    <property type="match status" value="1"/>
</dbReference>
<dbReference type="FunFam" id="3.20.20.70:FF:000010">
    <property type="entry name" value="2-isopropylmalate synthase"/>
    <property type="match status" value="1"/>
</dbReference>
<dbReference type="FunFam" id="3.30.160.270:FF:000003">
    <property type="entry name" value="2-isopropylmalate synthase"/>
    <property type="match status" value="1"/>
</dbReference>
<protein>
    <recommendedName>
        <fullName evidence="3">2-isopropylmalate synthase</fullName>
        <ecNumber evidence="3">2.3.3.13</ecNumber>
    </recommendedName>
</protein>
<gene>
    <name evidence="10" type="ORF">RIEGSTA812A_PEG_568</name>
</gene>
<dbReference type="HAMAP" id="MF_01025">
    <property type="entry name" value="LeuA_type1"/>
    <property type="match status" value="1"/>
</dbReference>
<feature type="domain" description="Pyruvate carboxyltransferase" evidence="9">
    <location>
        <begin position="10"/>
        <end position="272"/>
    </location>
</feature>
<evidence type="ECO:0000256" key="5">
    <source>
        <dbReference type="ARBA" id="ARBA00022605"/>
    </source>
</evidence>
<dbReference type="PROSITE" id="PS00815">
    <property type="entry name" value="AIPM_HOMOCIT_SYNTH_1"/>
    <property type="match status" value="1"/>
</dbReference>
<keyword evidence="5" id="KW-0028">Amino-acid biosynthesis</keyword>
<dbReference type="InterPro" id="IPR002034">
    <property type="entry name" value="AIPM/Hcit_synth_CS"/>
</dbReference>
<dbReference type="GO" id="GO:0009098">
    <property type="term" value="P:L-leucine biosynthetic process"/>
    <property type="evidence" value="ECO:0007669"/>
    <property type="project" value="UniProtKB-UniPathway"/>
</dbReference>
<dbReference type="PANTHER" id="PTHR10277">
    <property type="entry name" value="HOMOCITRATE SYNTHASE-RELATED"/>
    <property type="match status" value="1"/>
</dbReference>
<dbReference type="NCBIfam" id="NF002087">
    <property type="entry name" value="PRK00915.1-4"/>
    <property type="match status" value="1"/>
</dbReference>
<keyword evidence="10" id="KW-0012">Acyltransferase</keyword>
<dbReference type="Gene3D" id="3.30.160.270">
    <property type="match status" value="1"/>
</dbReference>
<dbReference type="NCBIfam" id="NF002086">
    <property type="entry name" value="PRK00915.1-3"/>
    <property type="match status" value="1"/>
</dbReference>
<evidence type="ECO:0000256" key="2">
    <source>
        <dbReference type="ARBA" id="ARBA00009396"/>
    </source>
</evidence>
<dbReference type="Pfam" id="PF00682">
    <property type="entry name" value="HMGL-like"/>
    <property type="match status" value="1"/>
</dbReference>
<dbReference type="InterPro" id="IPR000891">
    <property type="entry name" value="PYR_CT"/>
</dbReference>
<dbReference type="AlphaFoldDB" id="A0A484H6V0"/>
<dbReference type="InterPro" id="IPR013709">
    <property type="entry name" value="2-isopropylmalate_synth_dimer"/>
</dbReference>
<dbReference type="CDD" id="cd07940">
    <property type="entry name" value="DRE_TIM_IPMS"/>
    <property type="match status" value="1"/>
</dbReference>
<evidence type="ECO:0000256" key="7">
    <source>
        <dbReference type="ARBA" id="ARBA00022723"/>
    </source>
</evidence>
<dbReference type="FunFam" id="1.10.238.260:FF:000001">
    <property type="entry name" value="2-isopropylmalate synthase"/>
    <property type="match status" value="1"/>
</dbReference>
<evidence type="ECO:0000256" key="6">
    <source>
        <dbReference type="ARBA" id="ARBA00022679"/>
    </source>
</evidence>
<dbReference type="Pfam" id="PF22617">
    <property type="entry name" value="HCS_D2"/>
    <property type="match status" value="1"/>
</dbReference>
<evidence type="ECO:0000313" key="10">
    <source>
        <dbReference type="EMBL" id="VBB69095.1"/>
    </source>
</evidence>
<dbReference type="SUPFAM" id="SSF110921">
    <property type="entry name" value="2-isopropylmalate synthase LeuA, allosteric (dimerisation) domain"/>
    <property type="match status" value="1"/>
</dbReference>
<dbReference type="InterPro" id="IPR013785">
    <property type="entry name" value="Aldolase_TIM"/>
</dbReference>
<dbReference type="SUPFAM" id="SSF51569">
    <property type="entry name" value="Aldolase"/>
    <property type="match status" value="1"/>
</dbReference>
<dbReference type="InterPro" id="IPR054691">
    <property type="entry name" value="LeuA/HCS_post-cat"/>
</dbReference>
<accession>A0A484H6V0</accession>
<dbReference type="EMBL" id="LR026963">
    <property type="protein sequence ID" value="VBB69095.1"/>
    <property type="molecule type" value="Genomic_DNA"/>
</dbReference>
<dbReference type="NCBIfam" id="TIGR00973">
    <property type="entry name" value="leuA_bact"/>
    <property type="match status" value="1"/>
</dbReference>
<dbReference type="InterPro" id="IPR036230">
    <property type="entry name" value="LeuA_allosteric_dom_sf"/>
</dbReference>
<evidence type="ECO:0000256" key="1">
    <source>
        <dbReference type="ARBA" id="ARBA00004689"/>
    </source>
</evidence>
<evidence type="ECO:0000256" key="8">
    <source>
        <dbReference type="ARBA" id="ARBA00023304"/>
    </source>
</evidence>
<dbReference type="PROSITE" id="PS50991">
    <property type="entry name" value="PYR_CT"/>
    <property type="match status" value="1"/>
</dbReference>
<dbReference type="Gene3D" id="3.20.20.70">
    <property type="entry name" value="Aldolase class I"/>
    <property type="match status" value="1"/>
</dbReference>
<dbReference type="InterPro" id="IPR005671">
    <property type="entry name" value="LeuA_bact_synth"/>
</dbReference>
<keyword evidence="8" id="KW-0100">Branched-chain amino acid biosynthesis</keyword>